<feature type="domain" description="Pseudouridine synthase RsuA/RluA-like" evidence="10">
    <location>
        <begin position="12"/>
        <end position="172"/>
    </location>
</feature>
<dbReference type="InterPro" id="IPR006224">
    <property type="entry name" value="PsdUridine_synth_RluA-like_CS"/>
</dbReference>
<dbReference type="GO" id="GO:0160149">
    <property type="term" value="F:tRNA pseudouridine(65) synthase activity"/>
    <property type="evidence" value="ECO:0007669"/>
    <property type="project" value="UniProtKB-EC"/>
</dbReference>
<dbReference type="Proteomes" id="UP000242181">
    <property type="component" value="Unassembled WGS sequence"/>
</dbReference>
<dbReference type="SUPFAM" id="SSF55120">
    <property type="entry name" value="Pseudouridine synthase"/>
    <property type="match status" value="1"/>
</dbReference>
<reference evidence="11 12" key="1">
    <citation type="submission" date="2018-03" db="EMBL/GenBank/DDBJ databases">
        <title>The draft genome of Zobellella taiwanensis JCM 13381.</title>
        <authorList>
            <person name="Liu L."/>
            <person name="Li L."/>
            <person name="Wang T."/>
            <person name="Zhang X."/>
            <person name="Liang L."/>
        </authorList>
    </citation>
    <scope>NUCLEOTIDE SEQUENCE [LARGE SCALE GENOMIC DNA]</scope>
    <source>
        <strain evidence="11 12">JCM 13381</strain>
    </source>
</reference>
<gene>
    <name evidence="11" type="ORF">C7I36_03810</name>
</gene>
<dbReference type="GO" id="GO:0003723">
    <property type="term" value="F:RNA binding"/>
    <property type="evidence" value="ECO:0007669"/>
    <property type="project" value="InterPro"/>
</dbReference>
<name>A0A2P7R6K1_9GAMM</name>
<comment type="caution">
    <text evidence="11">The sequence shown here is derived from an EMBL/GenBank/DDBJ whole genome shotgun (WGS) entry which is preliminary data.</text>
</comment>
<evidence type="ECO:0000256" key="2">
    <source>
        <dbReference type="ARBA" id="ARBA00023235"/>
    </source>
</evidence>
<dbReference type="AlphaFoldDB" id="A0A2P7R6K1"/>
<organism evidence="11 12">
    <name type="scientific">Zobellella taiwanensis</name>
    <dbReference type="NCBI Taxonomy" id="347535"/>
    <lineage>
        <taxon>Bacteria</taxon>
        <taxon>Pseudomonadati</taxon>
        <taxon>Pseudomonadota</taxon>
        <taxon>Gammaproteobacteria</taxon>
        <taxon>Aeromonadales</taxon>
        <taxon>Aeromonadaceae</taxon>
        <taxon>Zobellella</taxon>
    </lineage>
</organism>
<dbReference type="InterPro" id="IPR006145">
    <property type="entry name" value="PsdUridine_synth_RsuA/RluA"/>
</dbReference>
<evidence type="ECO:0000256" key="7">
    <source>
        <dbReference type="ARBA" id="ARBA00041803"/>
    </source>
</evidence>
<protein>
    <recommendedName>
        <fullName evidence="6">tRNA pseudouridine synthase C</fullName>
        <ecNumber evidence="5">5.4.99.26</ecNumber>
    </recommendedName>
    <alternativeName>
        <fullName evidence="8">tRNA pseudouridine(65) synthase</fullName>
    </alternativeName>
    <alternativeName>
        <fullName evidence="9">tRNA pseudouridylate synthase C</fullName>
    </alternativeName>
    <alternativeName>
        <fullName evidence="7">tRNA-uridine isomerase C</fullName>
    </alternativeName>
</protein>
<dbReference type="NCBIfam" id="NF008321">
    <property type="entry name" value="PRK11112.1"/>
    <property type="match status" value="1"/>
</dbReference>
<dbReference type="InterPro" id="IPR050188">
    <property type="entry name" value="RluA_PseudoU_synthase"/>
</dbReference>
<evidence type="ECO:0000256" key="6">
    <source>
        <dbReference type="ARBA" id="ARBA00040675"/>
    </source>
</evidence>
<proteinExistence type="predicted"/>
<dbReference type="EC" id="5.4.99.26" evidence="5"/>
<evidence type="ECO:0000256" key="8">
    <source>
        <dbReference type="ARBA" id="ARBA00041975"/>
    </source>
</evidence>
<dbReference type="Gene3D" id="3.30.2350.10">
    <property type="entry name" value="Pseudouridine synthase"/>
    <property type="match status" value="1"/>
</dbReference>
<dbReference type="Pfam" id="PF00849">
    <property type="entry name" value="PseudoU_synth_2"/>
    <property type="match status" value="1"/>
</dbReference>
<dbReference type="EMBL" id="PXYH01000004">
    <property type="protein sequence ID" value="PSJ45855.1"/>
    <property type="molecule type" value="Genomic_DNA"/>
</dbReference>
<evidence type="ECO:0000313" key="12">
    <source>
        <dbReference type="Proteomes" id="UP000242181"/>
    </source>
</evidence>
<comment type="catalytic activity">
    <reaction evidence="3">
        <text>uridine(65) in tRNA = pseudouridine(65) in tRNA</text>
        <dbReference type="Rhea" id="RHEA:42536"/>
        <dbReference type="Rhea" id="RHEA-COMP:10103"/>
        <dbReference type="Rhea" id="RHEA-COMP:10104"/>
        <dbReference type="ChEBI" id="CHEBI:65314"/>
        <dbReference type="ChEBI" id="CHEBI:65315"/>
        <dbReference type="EC" id="5.4.99.26"/>
    </reaction>
</comment>
<evidence type="ECO:0000256" key="9">
    <source>
        <dbReference type="ARBA" id="ARBA00043049"/>
    </source>
</evidence>
<keyword evidence="2" id="KW-0413">Isomerase</keyword>
<dbReference type="PANTHER" id="PTHR21600">
    <property type="entry name" value="MITOCHONDRIAL RNA PSEUDOURIDINE SYNTHASE"/>
    <property type="match status" value="1"/>
</dbReference>
<dbReference type="GO" id="GO:0000455">
    <property type="term" value="P:enzyme-directed rRNA pseudouridine synthesis"/>
    <property type="evidence" value="ECO:0007669"/>
    <property type="project" value="TreeGrafter"/>
</dbReference>
<comment type="function">
    <text evidence="4">Responsible for synthesis of pseudouridine from uracil-65 in transfer RNAs.</text>
</comment>
<keyword evidence="12" id="KW-1185">Reference proteome</keyword>
<evidence type="ECO:0000256" key="4">
    <source>
        <dbReference type="ARBA" id="ARBA00037670"/>
    </source>
</evidence>
<accession>A0A2P7R6K1</accession>
<evidence type="ECO:0000313" key="11">
    <source>
        <dbReference type="EMBL" id="PSJ45855.1"/>
    </source>
</evidence>
<dbReference type="GO" id="GO:0008033">
    <property type="term" value="P:tRNA processing"/>
    <property type="evidence" value="ECO:0007669"/>
    <property type="project" value="UniProtKB-KW"/>
</dbReference>
<sequence length="262" mass="29483">MSIGIVYQDDWLVAVNKAPGLLVHRSWLDRHETRFALQLTRDAVGGHVYAAHRLDRPTSGLLLFAKSPEVARSLAEIFAERRVEKTYLALVRGYLPEQGRLDYPLAHRLDDIADALADPDKPAQEAVTRWHSLARVELPFAVSKQHATSRYSLARLHPETGRKHQLRRHLAHLRHPIVGDTTHGDGRHNRFFRERFGCGRLLLHALGLELRHPVTAAPLRLSAAPDHDFTALCDELGWRNALAGALADRVESGFSTDHRAFA</sequence>
<evidence type="ECO:0000256" key="5">
    <source>
        <dbReference type="ARBA" id="ARBA00038943"/>
    </source>
</evidence>
<dbReference type="OrthoDB" id="9807829at2"/>
<dbReference type="PROSITE" id="PS01129">
    <property type="entry name" value="PSI_RLU"/>
    <property type="match status" value="1"/>
</dbReference>
<dbReference type="InterPro" id="IPR020103">
    <property type="entry name" value="PsdUridine_synth_cat_dom_sf"/>
</dbReference>
<keyword evidence="1" id="KW-0819">tRNA processing</keyword>
<dbReference type="RefSeq" id="WP_106452407.1">
    <property type="nucleotide sequence ID" value="NZ_PXYH01000004.1"/>
</dbReference>
<dbReference type="PANTHER" id="PTHR21600:SF56">
    <property type="entry name" value="TRNA PSEUDOURIDINE SYNTHASE C"/>
    <property type="match status" value="1"/>
</dbReference>
<evidence type="ECO:0000256" key="1">
    <source>
        <dbReference type="ARBA" id="ARBA00022694"/>
    </source>
</evidence>
<evidence type="ECO:0000259" key="10">
    <source>
        <dbReference type="Pfam" id="PF00849"/>
    </source>
</evidence>
<evidence type="ECO:0000256" key="3">
    <source>
        <dbReference type="ARBA" id="ARBA00036607"/>
    </source>
</evidence>